<proteinExistence type="predicted"/>
<reference evidence="1" key="1">
    <citation type="journal article" date="2018" name="Nat. Plants">
        <title>Whole-genome landscape of Medicago truncatula symbiotic genes.</title>
        <authorList>
            <person name="Pecrix Y."/>
            <person name="Gamas P."/>
            <person name="Carrere S."/>
        </authorList>
    </citation>
    <scope>NUCLEOTIDE SEQUENCE</scope>
    <source>
        <tissue evidence="1">Leaves</tissue>
    </source>
</reference>
<protein>
    <submittedName>
        <fullName evidence="1">Uncharacterized protein</fullName>
    </submittedName>
</protein>
<sequence>MLYFSSCFANIVDSCFTHLIASHHIILISTRLGFISCNFPFLYFQWLCNILG</sequence>
<name>A0A396JK43_MEDTR</name>
<accession>A0A396JK43</accession>
<dbReference type="AlphaFoldDB" id="A0A396JK43"/>
<gene>
    <name evidence="1" type="ORF">MtrunA17_Chr1g0157821</name>
</gene>
<evidence type="ECO:0000313" key="1">
    <source>
        <dbReference type="EMBL" id="RHN77722.1"/>
    </source>
</evidence>
<dbReference type="Gramene" id="rna1205">
    <property type="protein sequence ID" value="RHN77722.1"/>
    <property type="gene ID" value="gene1205"/>
</dbReference>
<organism evidence="1">
    <name type="scientific">Medicago truncatula</name>
    <name type="common">Barrel medic</name>
    <name type="synonym">Medicago tribuloides</name>
    <dbReference type="NCBI Taxonomy" id="3880"/>
    <lineage>
        <taxon>Eukaryota</taxon>
        <taxon>Viridiplantae</taxon>
        <taxon>Streptophyta</taxon>
        <taxon>Embryophyta</taxon>
        <taxon>Tracheophyta</taxon>
        <taxon>Spermatophyta</taxon>
        <taxon>Magnoliopsida</taxon>
        <taxon>eudicotyledons</taxon>
        <taxon>Gunneridae</taxon>
        <taxon>Pentapetalae</taxon>
        <taxon>rosids</taxon>
        <taxon>fabids</taxon>
        <taxon>Fabales</taxon>
        <taxon>Fabaceae</taxon>
        <taxon>Papilionoideae</taxon>
        <taxon>50 kb inversion clade</taxon>
        <taxon>NPAAA clade</taxon>
        <taxon>Hologalegina</taxon>
        <taxon>IRL clade</taxon>
        <taxon>Trifolieae</taxon>
        <taxon>Medicago</taxon>
    </lineage>
</organism>
<comment type="caution">
    <text evidence="1">The sequence shown here is derived from an EMBL/GenBank/DDBJ whole genome shotgun (WGS) entry which is preliminary data.</text>
</comment>
<dbReference type="Proteomes" id="UP000265566">
    <property type="component" value="Chromosome 1"/>
</dbReference>
<dbReference type="EMBL" id="PSQE01000001">
    <property type="protein sequence ID" value="RHN77722.1"/>
    <property type="molecule type" value="Genomic_DNA"/>
</dbReference>